<keyword evidence="1" id="KW-1133">Transmembrane helix</keyword>
<accession>X1M287</accession>
<dbReference type="EMBL" id="BARV01021594">
    <property type="protein sequence ID" value="GAI25448.1"/>
    <property type="molecule type" value="Genomic_DNA"/>
</dbReference>
<gene>
    <name evidence="2" type="ORF">S06H3_35751</name>
</gene>
<sequence length="42" mass="4486">MDRGTNTGASIMIAAAASINTPIIMYKMITMRRNICGLAVTL</sequence>
<evidence type="ECO:0000256" key="1">
    <source>
        <dbReference type="SAM" id="Phobius"/>
    </source>
</evidence>
<feature type="transmembrane region" description="Helical" evidence="1">
    <location>
        <begin position="6"/>
        <end position="26"/>
    </location>
</feature>
<organism evidence="2">
    <name type="scientific">marine sediment metagenome</name>
    <dbReference type="NCBI Taxonomy" id="412755"/>
    <lineage>
        <taxon>unclassified sequences</taxon>
        <taxon>metagenomes</taxon>
        <taxon>ecological metagenomes</taxon>
    </lineage>
</organism>
<reference evidence="2" key="1">
    <citation type="journal article" date="2014" name="Front. Microbiol.">
        <title>High frequency of phylogenetically diverse reductive dehalogenase-homologous genes in deep subseafloor sedimentary metagenomes.</title>
        <authorList>
            <person name="Kawai M."/>
            <person name="Futagami T."/>
            <person name="Toyoda A."/>
            <person name="Takaki Y."/>
            <person name="Nishi S."/>
            <person name="Hori S."/>
            <person name="Arai W."/>
            <person name="Tsubouchi T."/>
            <person name="Morono Y."/>
            <person name="Uchiyama I."/>
            <person name="Ito T."/>
            <person name="Fujiyama A."/>
            <person name="Inagaki F."/>
            <person name="Takami H."/>
        </authorList>
    </citation>
    <scope>NUCLEOTIDE SEQUENCE</scope>
    <source>
        <strain evidence="2">Expedition CK06-06</strain>
    </source>
</reference>
<keyword evidence="1" id="KW-0472">Membrane</keyword>
<name>X1M287_9ZZZZ</name>
<keyword evidence="1" id="KW-0812">Transmembrane</keyword>
<protein>
    <submittedName>
        <fullName evidence="2">Uncharacterized protein</fullName>
    </submittedName>
</protein>
<proteinExistence type="predicted"/>
<evidence type="ECO:0000313" key="2">
    <source>
        <dbReference type="EMBL" id="GAI25448.1"/>
    </source>
</evidence>
<comment type="caution">
    <text evidence="2">The sequence shown here is derived from an EMBL/GenBank/DDBJ whole genome shotgun (WGS) entry which is preliminary data.</text>
</comment>
<dbReference type="AlphaFoldDB" id="X1M287"/>